<feature type="chain" id="PRO_5036758240" evidence="2">
    <location>
        <begin position="24"/>
        <end position="227"/>
    </location>
</feature>
<dbReference type="Pfam" id="PF07841">
    <property type="entry name" value="DM4_12"/>
    <property type="match status" value="1"/>
</dbReference>
<reference evidence="4" key="1">
    <citation type="submission" date="2025-08" db="UniProtKB">
        <authorList>
            <consortium name="RefSeq"/>
        </authorList>
    </citation>
    <scope>IDENTIFICATION</scope>
    <source>
        <tissue evidence="4">Whole organism</tissue>
    </source>
</reference>
<feature type="signal peptide" evidence="2">
    <location>
        <begin position="1"/>
        <end position="23"/>
    </location>
</feature>
<dbReference type="GeneID" id="125178482"/>
<evidence type="ECO:0000256" key="2">
    <source>
        <dbReference type="SAM" id="SignalP"/>
    </source>
</evidence>
<dbReference type="AlphaFoldDB" id="A0A979FPY4"/>
<keyword evidence="1" id="KW-0472">Membrane</keyword>
<dbReference type="SMART" id="SM00718">
    <property type="entry name" value="DM4_12"/>
    <property type="match status" value="1"/>
</dbReference>
<dbReference type="PANTHER" id="PTHR21398:SF7">
    <property type="entry name" value="LP19941P"/>
    <property type="match status" value="1"/>
</dbReference>
<name>A0A979FPY4_HYAAZ</name>
<dbReference type="OrthoDB" id="8186940at2759"/>
<feature type="transmembrane region" description="Helical" evidence="1">
    <location>
        <begin position="12"/>
        <end position="32"/>
    </location>
</feature>
<gene>
    <name evidence="4" type="primary">LOC125178482</name>
</gene>
<dbReference type="Proteomes" id="UP000694843">
    <property type="component" value="Unplaced"/>
</dbReference>
<evidence type="ECO:0000256" key="1">
    <source>
        <dbReference type="SAM" id="Phobius"/>
    </source>
</evidence>
<dbReference type="RefSeq" id="XP_047738245.1">
    <property type="nucleotide sequence ID" value="XM_047882289.1"/>
</dbReference>
<organism evidence="3 4">
    <name type="scientific">Hyalella azteca</name>
    <name type="common">Amphipod</name>
    <dbReference type="NCBI Taxonomy" id="294128"/>
    <lineage>
        <taxon>Eukaryota</taxon>
        <taxon>Metazoa</taxon>
        <taxon>Ecdysozoa</taxon>
        <taxon>Arthropoda</taxon>
        <taxon>Crustacea</taxon>
        <taxon>Multicrustacea</taxon>
        <taxon>Malacostraca</taxon>
        <taxon>Eumalacostraca</taxon>
        <taxon>Peracarida</taxon>
        <taxon>Amphipoda</taxon>
        <taxon>Senticaudata</taxon>
        <taxon>Talitrida</taxon>
        <taxon>Talitroidea</taxon>
        <taxon>Hyalellidae</taxon>
        <taxon>Hyalella</taxon>
    </lineage>
</organism>
<evidence type="ECO:0000313" key="4">
    <source>
        <dbReference type="RefSeq" id="XP_047738245.1"/>
    </source>
</evidence>
<keyword evidence="1" id="KW-0812">Transmembrane</keyword>
<evidence type="ECO:0000313" key="3">
    <source>
        <dbReference type="Proteomes" id="UP000694843"/>
    </source>
</evidence>
<dbReference type="PANTHER" id="PTHR21398">
    <property type="entry name" value="AGAP007094-PA"/>
    <property type="match status" value="1"/>
</dbReference>
<dbReference type="InterPro" id="IPR006631">
    <property type="entry name" value="DM4_12"/>
</dbReference>
<accession>A0A979FPY4</accession>
<protein>
    <submittedName>
        <fullName evidence="4">Uncharacterized protein LOC125178482</fullName>
    </submittedName>
</protein>
<keyword evidence="2" id="KW-0732">Signal</keyword>
<keyword evidence="3" id="KW-1185">Reference proteome</keyword>
<proteinExistence type="predicted"/>
<keyword evidence="1" id="KW-1133">Transmembrane helix</keyword>
<dbReference type="OMA" id="ICEIAQF"/>
<dbReference type="KEGG" id="hazt:125178482"/>
<feature type="transmembrane region" description="Helical" evidence="1">
    <location>
        <begin position="82"/>
        <end position="104"/>
    </location>
</feature>
<sequence>MGARIRFILQCRSLILIISSCLAVWCLLPGVLTESFVPQHVSTNSYANLSYNGPEWLQNETWSGGVAKYRKRRFLTFPTGSLLNVTLLFGVPVLGIGSFSALAIQHKTVLRLPNASTSFNYVLGRSATGRDGRIEFFSNFETFLEGFGLNGQACALRAICEIAEMPFDHGLVGEVINLIFSIMTFSEASSEQDEYSRAEYSGRYHGDCSALYPSCGASVADALSAVI</sequence>